<evidence type="ECO:0000313" key="7">
    <source>
        <dbReference type="Proteomes" id="UP000538929"/>
    </source>
</evidence>
<dbReference type="PANTHER" id="PTHR33204:SF18">
    <property type="entry name" value="TRANSCRIPTIONAL REGULATORY PROTEIN"/>
    <property type="match status" value="1"/>
</dbReference>
<name>A0A7W3THK0_9ACTN</name>
<dbReference type="GO" id="GO:0003677">
    <property type="term" value="F:DNA binding"/>
    <property type="evidence" value="ECO:0007669"/>
    <property type="project" value="UniProtKB-KW"/>
</dbReference>
<dbReference type="AlphaFoldDB" id="A0A7W3THK0"/>
<organism evidence="6 7">
    <name type="scientific">Streptomyces alkaliphilus</name>
    <dbReference type="NCBI Taxonomy" id="1472722"/>
    <lineage>
        <taxon>Bacteria</taxon>
        <taxon>Bacillati</taxon>
        <taxon>Actinomycetota</taxon>
        <taxon>Actinomycetes</taxon>
        <taxon>Kitasatosporales</taxon>
        <taxon>Streptomycetaceae</taxon>
        <taxon>Streptomyces</taxon>
    </lineage>
</organism>
<evidence type="ECO:0000313" key="6">
    <source>
        <dbReference type="EMBL" id="MBB0246740.1"/>
    </source>
</evidence>
<keyword evidence="2" id="KW-0238">DNA-binding</keyword>
<dbReference type="Pfam" id="PF01638">
    <property type="entry name" value="HxlR"/>
    <property type="match status" value="1"/>
</dbReference>
<dbReference type="InterPro" id="IPR036390">
    <property type="entry name" value="WH_DNA-bd_sf"/>
</dbReference>
<dbReference type="PANTHER" id="PTHR33204">
    <property type="entry name" value="TRANSCRIPTIONAL REGULATOR, MARR FAMILY"/>
    <property type="match status" value="1"/>
</dbReference>
<evidence type="ECO:0000256" key="2">
    <source>
        <dbReference type="ARBA" id="ARBA00023125"/>
    </source>
</evidence>
<keyword evidence="1" id="KW-0805">Transcription regulation</keyword>
<comment type="caution">
    <text evidence="6">The sequence shown here is derived from an EMBL/GenBank/DDBJ whole genome shotgun (WGS) entry which is preliminary data.</text>
</comment>
<evidence type="ECO:0000256" key="4">
    <source>
        <dbReference type="SAM" id="MobiDB-lite"/>
    </source>
</evidence>
<reference evidence="7" key="1">
    <citation type="submission" date="2019-10" db="EMBL/GenBank/DDBJ databases">
        <title>Streptomyces sp. nov., a novel actinobacterium isolated from alkaline environment.</title>
        <authorList>
            <person name="Golinska P."/>
        </authorList>
    </citation>
    <scope>NUCLEOTIDE SEQUENCE [LARGE SCALE GENOMIC DNA]</scope>
    <source>
        <strain evidence="7">DSM 42118</strain>
    </source>
</reference>
<dbReference type="Proteomes" id="UP000538929">
    <property type="component" value="Unassembled WGS sequence"/>
</dbReference>
<dbReference type="EMBL" id="VKHT01001083">
    <property type="protein sequence ID" value="MBB0246740.1"/>
    <property type="molecule type" value="Genomic_DNA"/>
</dbReference>
<sequence length="240" mass="25550">MGGRASTPDAVTKRSYDDACGAAHALDLVGERWALLVVRELLLGPKRYSDLLADLPGISTTVLSHRLTELERGGVVRRRELPPPAASRVYEPTEWGAELEPIIMAFGRWGARSPAHRRDAHLSVNSLVLSLRTNFDAARAAGVRAAVLLRPDGRPFLARVAEGRLEVRPVEPDRVPAPASDTDGAGGSGPRAAVTGPPAGLAAVVYGGVGLEEAHEAFGVEVTGDRETARRFLSLFTLPD</sequence>
<accession>A0A7W3THK0</accession>
<keyword evidence="7" id="KW-1185">Reference proteome</keyword>
<feature type="region of interest" description="Disordered" evidence="4">
    <location>
        <begin position="169"/>
        <end position="194"/>
    </location>
</feature>
<gene>
    <name evidence="6" type="ORF">FNQ90_22125</name>
</gene>
<dbReference type="InterPro" id="IPR002577">
    <property type="entry name" value="HTH_HxlR"/>
</dbReference>
<protein>
    <submittedName>
        <fullName evidence="6">Transcriptional regulator</fullName>
    </submittedName>
</protein>
<dbReference type="InterPro" id="IPR036388">
    <property type="entry name" value="WH-like_DNA-bd_sf"/>
</dbReference>
<dbReference type="SUPFAM" id="SSF46785">
    <property type="entry name" value="Winged helix' DNA-binding domain"/>
    <property type="match status" value="1"/>
</dbReference>
<dbReference type="InterPro" id="IPR036527">
    <property type="entry name" value="SCP2_sterol-bd_dom_sf"/>
</dbReference>
<proteinExistence type="predicted"/>
<feature type="domain" description="HTH hxlR-type" evidence="5">
    <location>
        <begin position="20"/>
        <end position="118"/>
    </location>
</feature>
<evidence type="ECO:0000256" key="1">
    <source>
        <dbReference type="ARBA" id="ARBA00023015"/>
    </source>
</evidence>
<evidence type="ECO:0000259" key="5">
    <source>
        <dbReference type="PROSITE" id="PS51118"/>
    </source>
</evidence>
<evidence type="ECO:0000256" key="3">
    <source>
        <dbReference type="ARBA" id="ARBA00023163"/>
    </source>
</evidence>
<dbReference type="Gene3D" id="1.10.10.10">
    <property type="entry name" value="Winged helix-like DNA-binding domain superfamily/Winged helix DNA-binding domain"/>
    <property type="match status" value="1"/>
</dbReference>
<feature type="non-terminal residue" evidence="6">
    <location>
        <position position="240"/>
    </location>
</feature>
<dbReference type="PROSITE" id="PS51118">
    <property type="entry name" value="HTH_HXLR"/>
    <property type="match status" value="1"/>
</dbReference>
<keyword evidence="3" id="KW-0804">Transcription</keyword>
<dbReference type="Gene3D" id="3.30.1050.10">
    <property type="entry name" value="SCP2 sterol-binding domain"/>
    <property type="match status" value="1"/>
</dbReference>